<keyword evidence="6" id="KW-0378">Hydrolase</keyword>
<evidence type="ECO:0000256" key="7">
    <source>
        <dbReference type="ARBA" id="ARBA00023098"/>
    </source>
</evidence>
<dbReference type="KEGG" id="uam:UABAM_00323"/>
<sequence>MRQIYLVVFIGIFAVSIFAEDLSKVKRTNNYPIVLVHGFTGWGPDELLGYKYWGGTALDIEKYLNKKNYRVETATVGPISSNHDRACELFYQIKGGTVDYGADHCKAYNHDRKGRNFKALYSEWSEENPVHLVGHSMGGQTSRLLVELLAKDYFGIGTNEKWVKSVTTISTPHNGTTLATMIDSFSGGLAEEIISMFLALAGTDWYIYDFKLDQWGLKPKKDETLSDFLQRVDDTVGSTKDISMHDLLPKGAKELNGRVRDFADVYYFSYATEETYVLLSTFGYEWAEPGMTPIMWAFAYYMGHYKGDHVVEHKEWWKNDGIVNTTSMKGPSTSKIVNYDGTPQKGVWNYVKLIDSKDHVKVVGHYQDPIIGAEWLKELYVEIADRLYKLP</sequence>
<evidence type="ECO:0000259" key="8">
    <source>
        <dbReference type="Pfam" id="PF24708"/>
    </source>
</evidence>
<keyword evidence="5" id="KW-0732">Signal</keyword>
<comment type="subcellular location">
    <subcellularLocation>
        <location evidence="2">Secreted</location>
    </subcellularLocation>
</comment>
<dbReference type="OrthoDB" id="556502at2"/>
<evidence type="ECO:0000256" key="1">
    <source>
        <dbReference type="ARBA" id="ARBA00001024"/>
    </source>
</evidence>
<gene>
    <name evidence="9" type="ORF">UABAM_00323</name>
</gene>
<accession>A0A5S9IJ32</accession>
<dbReference type="EMBL" id="AP019860">
    <property type="protein sequence ID" value="BBM81980.1"/>
    <property type="molecule type" value="Genomic_DNA"/>
</dbReference>
<dbReference type="RefSeq" id="WP_151966240.1">
    <property type="nucleotide sequence ID" value="NZ_AP019860.1"/>
</dbReference>
<dbReference type="Pfam" id="PF24708">
    <property type="entry name" value="Lip_C"/>
    <property type="match status" value="1"/>
</dbReference>
<keyword evidence="7" id="KW-0443">Lipid metabolism</keyword>
<evidence type="ECO:0000256" key="5">
    <source>
        <dbReference type="ARBA" id="ARBA00022729"/>
    </source>
</evidence>
<keyword evidence="10" id="KW-1185">Reference proteome</keyword>
<organism evidence="9 10">
    <name type="scientific">Uabimicrobium amorphum</name>
    <dbReference type="NCBI Taxonomy" id="2596890"/>
    <lineage>
        <taxon>Bacteria</taxon>
        <taxon>Pseudomonadati</taxon>
        <taxon>Planctomycetota</taxon>
        <taxon>Candidatus Uabimicrobiia</taxon>
        <taxon>Candidatus Uabimicrobiales</taxon>
        <taxon>Candidatus Uabimicrobiaceae</taxon>
        <taxon>Candidatus Uabimicrobium</taxon>
    </lineage>
</organism>
<dbReference type="InterPro" id="IPR029058">
    <property type="entry name" value="AB_hydrolase_fold"/>
</dbReference>
<dbReference type="InterPro" id="IPR056304">
    <property type="entry name" value="Lip-like_C"/>
</dbReference>
<evidence type="ECO:0000256" key="3">
    <source>
        <dbReference type="ARBA" id="ARBA00013279"/>
    </source>
</evidence>
<protein>
    <recommendedName>
        <fullName evidence="3">triacylglycerol lipase</fullName>
        <ecNumber evidence="3">3.1.1.3</ecNumber>
    </recommendedName>
</protein>
<dbReference type="SUPFAM" id="SSF53474">
    <property type="entry name" value="alpha/beta-Hydrolases"/>
    <property type="match status" value="1"/>
</dbReference>
<feature type="domain" description="Lipase-like C-terminal" evidence="8">
    <location>
        <begin position="29"/>
        <end position="389"/>
    </location>
</feature>
<dbReference type="AlphaFoldDB" id="A0A5S9IJ32"/>
<dbReference type="PANTHER" id="PTHR34043:SF3">
    <property type="entry name" value="ALPHA_BETA-HYDROLASES SUPERFAMILY PROTEIN"/>
    <property type="match status" value="1"/>
</dbReference>
<dbReference type="GO" id="GO:0004806">
    <property type="term" value="F:triacylglycerol lipase activity"/>
    <property type="evidence" value="ECO:0007669"/>
    <property type="project" value="UniProtKB-EC"/>
</dbReference>
<dbReference type="EC" id="3.1.1.3" evidence="3"/>
<dbReference type="Proteomes" id="UP000326354">
    <property type="component" value="Chromosome"/>
</dbReference>
<keyword evidence="4" id="KW-0964">Secreted</keyword>
<evidence type="ECO:0000256" key="4">
    <source>
        <dbReference type="ARBA" id="ARBA00022525"/>
    </source>
</evidence>
<reference evidence="9 10" key="1">
    <citation type="submission" date="2019-08" db="EMBL/GenBank/DDBJ databases">
        <title>Complete genome sequence of Candidatus Uab amorphum.</title>
        <authorList>
            <person name="Shiratori T."/>
            <person name="Suzuki S."/>
            <person name="Kakizawa Y."/>
            <person name="Ishida K."/>
        </authorList>
    </citation>
    <scope>NUCLEOTIDE SEQUENCE [LARGE SCALE GENOMIC DNA]</scope>
    <source>
        <strain evidence="9 10">SRT547</strain>
    </source>
</reference>
<dbReference type="PANTHER" id="PTHR34043">
    <property type="entry name" value="ALPHA/BETA-HYDROLASES SUPERFAMILY PROTEIN"/>
    <property type="match status" value="1"/>
</dbReference>
<dbReference type="GO" id="GO:0005576">
    <property type="term" value="C:extracellular region"/>
    <property type="evidence" value="ECO:0007669"/>
    <property type="project" value="UniProtKB-SubCell"/>
</dbReference>
<evidence type="ECO:0000256" key="6">
    <source>
        <dbReference type="ARBA" id="ARBA00022801"/>
    </source>
</evidence>
<comment type="catalytic activity">
    <reaction evidence="1">
        <text>a triacylglycerol + H2O = a diacylglycerol + a fatty acid + H(+)</text>
        <dbReference type="Rhea" id="RHEA:12044"/>
        <dbReference type="ChEBI" id="CHEBI:15377"/>
        <dbReference type="ChEBI" id="CHEBI:15378"/>
        <dbReference type="ChEBI" id="CHEBI:17855"/>
        <dbReference type="ChEBI" id="CHEBI:18035"/>
        <dbReference type="ChEBI" id="CHEBI:28868"/>
        <dbReference type="EC" id="3.1.1.3"/>
    </reaction>
</comment>
<dbReference type="GO" id="GO:0006629">
    <property type="term" value="P:lipid metabolic process"/>
    <property type="evidence" value="ECO:0007669"/>
    <property type="project" value="UniProtKB-KW"/>
</dbReference>
<evidence type="ECO:0000256" key="2">
    <source>
        <dbReference type="ARBA" id="ARBA00004613"/>
    </source>
</evidence>
<proteinExistence type="predicted"/>
<evidence type="ECO:0000313" key="9">
    <source>
        <dbReference type="EMBL" id="BBM81980.1"/>
    </source>
</evidence>
<dbReference type="Gene3D" id="3.40.50.1820">
    <property type="entry name" value="alpha/beta hydrolase"/>
    <property type="match status" value="1"/>
</dbReference>
<evidence type="ECO:0000313" key="10">
    <source>
        <dbReference type="Proteomes" id="UP000326354"/>
    </source>
</evidence>
<name>A0A5S9IJ32_UABAM</name>